<dbReference type="Proteomes" id="UP001605036">
    <property type="component" value="Unassembled WGS sequence"/>
</dbReference>
<reference evidence="2 3" key="1">
    <citation type="submission" date="2024-09" db="EMBL/GenBank/DDBJ databases">
        <title>Chromosome-scale assembly of Riccia fluitans.</title>
        <authorList>
            <person name="Paukszto L."/>
            <person name="Sawicki J."/>
            <person name="Karawczyk K."/>
            <person name="Piernik-Szablinska J."/>
            <person name="Szczecinska M."/>
            <person name="Mazdziarz M."/>
        </authorList>
    </citation>
    <scope>NUCLEOTIDE SEQUENCE [LARGE SCALE GENOMIC DNA]</scope>
    <source>
        <strain evidence="2">Rf_01</strain>
        <tissue evidence="2">Aerial parts of the thallus</tissue>
    </source>
</reference>
<comment type="caution">
    <text evidence="2">The sequence shown here is derived from an EMBL/GenBank/DDBJ whole genome shotgun (WGS) entry which is preliminary data.</text>
</comment>
<keyword evidence="3" id="KW-1185">Reference proteome</keyword>
<feature type="compositionally biased region" description="Polar residues" evidence="1">
    <location>
        <begin position="52"/>
        <end position="94"/>
    </location>
</feature>
<name>A0ABD1Y6X0_9MARC</name>
<gene>
    <name evidence="2" type="ORF">R1flu_002717</name>
</gene>
<dbReference type="AlphaFoldDB" id="A0ABD1Y6X0"/>
<sequence>MMASQRNNDHAKMWQAEKSFLIESVKQLEERILTFNQMVDPSIRILDVNNPDYGQSSSPERTNSPKSLISKAGESSSNWANAGTETPSFGSPHNGSAYGDPQNLKLPGIKLKEKEGENDCDPTTSITKGKG</sequence>
<feature type="compositionally biased region" description="Polar residues" evidence="1">
    <location>
        <begin position="121"/>
        <end position="131"/>
    </location>
</feature>
<evidence type="ECO:0000313" key="3">
    <source>
        <dbReference type="Proteomes" id="UP001605036"/>
    </source>
</evidence>
<accession>A0ABD1Y6X0</accession>
<evidence type="ECO:0000256" key="1">
    <source>
        <dbReference type="SAM" id="MobiDB-lite"/>
    </source>
</evidence>
<protein>
    <submittedName>
        <fullName evidence="2">Uncharacterized protein</fullName>
    </submittedName>
</protein>
<proteinExistence type="predicted"/>
<evidence type="ECO:0000313" key="2">
    <source>
        <dbReference type="EMBL" id="KAL2622512.1"/>
    </source>
</evidence>
<feature type="region of interest" description="Disordered" evidence="1">
    <location>
        <begin position="40"/>
        <end position="131"/>
    </location>
</feature>
<dbReference type="EMBL" id="JBHFFA010000006">
    <property type="protein sequence ID" value="KAL2622512.1"/>
    <property type="molecule type" value="Genomic_DNA"/>
</dbReference>
<organism evidence="2 3">
    <name type="scientific">Riccia fluitans</name>
    <dbReference type="NCBI Taxonomy" id="41844"/>
    <lineage>
        <taxon>Eukaryota</taxon>
        <taxon>Viridiplantae</taxon>
        <taxon>Streptophyta</taxon>
        <taxon>Embryophyta</taxon>
        <taxon>Marchantiophyta</taxon>
        <taxon>Marchantiopsida</taxon>
        <taxon>Marchantiidae</taxon>
        <taxon>Marchantiales</taxon>
        <taxon>Ricciaceae</taxon>
        <taxon>Riccia</taxon>
    </lineage>
</organism>